<comment type="subunit">
    <text evidence="2">Homodimer.</text>
</comment>
<dbReference type="EMBL" id="RHLD01000015">
    <property type="protein sequence ID" value="TPP46690.1"/>
    <property type="molecule type" value="Genomic_DNA"/>
</dbReference>
<dbReference type="GO" id="GO:0004155">
    <property type="term" value="F:6,7-dihydropteridine reductase activity"/>
    <property type="evidence" value="ECO:0007669"/>
    <property type="project" value="UniProtKB-EC"/>
</dbReference>
<gene>
    <name evidence="9" type="ORF">CGC20_20450</name>
</gene>
<dbReference type="VEuPathDB" id="TriTrypDB:LdBPK_044270.1"/>
<dbReference type="PANTHER" id="PTHR15104:SF0">
    <property type="entry name" value="DIHYDROPTERIDINE REDUCTASE"/>
    <property type="match status" value="1"/>
</dbReference>
<evidence type="ECO:0000256" key="8">
    <source>
        <dbReference type="ARBA" id="ARBA00041348"/>
    </source>
</evidence>
<dbReference type="GO" id="GO:0070402">
    <property type="term" value="F:NADPH binding"/>
    <property type="evidence" value="ECO:0007669"/>
    <property type="project" value="TreeGrafter"/>
</dbReference>
<reference evidence="10" key="1">
    <citation type="submission" date="2019-02" db="EMBL/GenBank/DDBJ databases">
        <title>FDA dAtabase for Regulatory Grade micrObial Sequences (FDA-ARGOS): Supporting development and validation of Infectious Disease Dx tests.</title>
        <authorList>
            <person name="Duncan R."/>
            <person name="Fisher C."/>
            <person name="Tallon L."/>
            <person name="Sadzewicz L."/>
            <person name="Sengamalay N."/>
            <person name="Ott S."/>
            <person name="Godinez A."/>
            <person name="Nagaraj S."/>
            <person name="Vavikolanu K."/>
            <person name="Vyas G."/>
            <person name="Nadendla S."/>
            <person name="Aluvathingal J."/>
            <person name="Sichtig H."/>
        </authorList>
    </citation>
    <scope>NUCLEOTIDE SEQUENCE [LARGE SCALE GENOMIC DNA]</scope>
    <source>
        <strain evidence="10">FDAARGOS_360</strain>
    </source>
</reference>
<comment type="caution">
    <text evidence="9">The sequence shown here is derived from an EMBL/GenBank/DDBJ whole genome shotgun (WGS) entry which is preliminary data.</text>
</comment>
<evidence type="ECO:0000256" key="4">
    <source>
        <dbReference type="ARBA" id="ARBA00023002"/>
    </source>
</evidence>
<evidence type="ECO:0000313" key="10">
    <source>
        <dbReference type="Proteomes" id="UP000318821"/>
    </source>
</evidence>
<dbReference type="EC" id="1.5.1.34" evidence="6"/>
<dbReference type="Pfam" id="PF00106">
    <property type="entry name" value="adh_short"/>
    <property type="match status" value="1"/>
</dbReference>
<dbReference type="GO" id="GO:0051603">
    <property type="term" value="P:proteolysis involved in protein catabolic process"/>
    <property type="evidence" value="ECO:0007669"/>
    <property type="project" value="InterPro"/>
</dbReference>
<keyword evidence="3" id="KW-0521">NADP</keyword>
<protein>
    <recommendedName>
        <fullName evidence="7">Dihydropteridine reductase</fullName>
        <ecNumber evidence="6">1.5.1.34</ecNumber>
    </recommendedName>
    <alternativeName>
        <fullName evidence="8">Quinoid dihydropteridine reductase</fullName>
    </alternativeName>
</protein>
<dbReference type="InterPro" id="IPR036291">
    <property type="entry name" value="NAD(P)-bd_dom_sf"/>
</dbReference>
<dbReference type="VEuPathDB" id="TriTrypDB:LdCL_340051300"/>
<evidence type="ECO:0000256" key="2">
    <source>
        <dbReference type="ARBA" id="ARBA00011738"/>
    </source>
</evidence>
<dbReference type="FunFam" id="3.40.50.720:FF:000157">
    <property type="entry name" value="Quinoid dihydropteridine reductase"/>
    <property type="match status" value="1"/>
</dbReference>
<dbReference type="Proteomes" id="UP000318821">
    <property type="component" value="Unassembled WGS sequence"/>
</dbReference>
<evidence type="ECO:0000313" key="9">
    <source>
        <dbReference type="EMBL" id="TPP46690.1"/>
    </source>
</evidence>
<dbReference type="SUPFAM" id="SSF51735">
    <property type="entry name" value="NAD(P)-binding Rossmann-fold domains"/>
    <property type="match status" value="1"/>
</dbReference>
<dbReference type="SUPFAM" id="SSF56235">
    <property type="entry name" value="N-terminal nucleophile aminohydrolases (Ntn hydrolases)"/>
    <property type="match status" value="1"/>
</dbReference>
<dbReference type="PANTHER" id="PTHR15104">
    <property type="entry name" value="DIHYDROPTERIDINE REDUCTASE"/>
    <property type="match status" value="1"/>
</dbReference>
<comment type="similarity">
    <text evidence="1">Belongs to the short-chain dehydrogenases/reductases (SDR) family.</text>
</comment>
<evidence type="ECO:0000256" key="6">
    <source>
        <dbReference type="ARBA" id="ARBA00039153"/>
    </source>
</evidence>
<name>A0A504XKM9_LEIDO</name>
<proteinExistence type="inferred from homology"/>
<dbReference type="GO" id="GO:0006729">
    <property type="term" value="P:tetrahydrobiopterin biosynthetic process"/>
    <property type="evidence" value="ECO:0007669"/>
    <property type="project" value="UniProtKB-KW"/>
</dbReference>
<dbReference type="VEuPathDB" id="TriTrypDB:LDHU3_34.6490"/>
<evidence type="ECO:0000256" key="7">
    <source>
        <dbReference type="ARBA" id="ARBA00039520"/>
    </source>
</evidence>
<dbReference type="Gene3D" id="3.40.50.720">
    <property type="entry name" value="NAD(P)-binding Rossmann-like Domain"/>
    <property type="match status" value="1"/>
</dbReference>
<dbReference type="Pfam" id="PF00227">
    <property type="entry name" value="Proteasome"/>
    <property type="match status" value="1"/>
</dbReference>
<organism evidence="9 10">
    <name type="scientific">Leishmania donovani</name>
    <dbReference type="NCBI Taxonomy" id="5661"/>
    <lineage>
        <taxon>Eukaryota</taxon>
        <taxon>Discoba</taxon>
        <taxon>Euglenozoa</taxon>
        <taxon>Kinetoplastea</taxon>
        <taxon>Metakinetoplastina</taxon>
        <taxon>Trypanosomatida</taxon>
        <taxon>Trypanosomatidae</taxon>
        <taxon>Leishmaniinae</taxon>
        <taxon>Leishmania</taxon>
    </lineage>
</organism>
<evidence type="ECO:0000256" key="5">
    <source>
        <dbReference type="ARBA" id="ARBA00023007"/>
    </source>
</evidence>
<dbReference type="GO" id="GO:0005839">
    <property type="term" value="C:proteasome core complex"/>
    <property type="evidence" value="ECO:0007669"/>
    <property type="project" value="InterPro"/>
</dbReference>
<dbReference type="InterPro" id="IPR002347">
    <property type="entry name" value="SDR_fam"/>
</dbReference>
<dbReference type="GO" id="GO:0070404">
    <property type="term" value="F:NADH binding"/>
    <property type="evidence" value="ECO:0007669"/>
    <property type="project" value="TreeGrafter"/>
</dbReference>
<keyword evidence="4" id="KW-0560">Oxidoreductase</keyword>
<accession>A0A504XKM9</accession>
<evidence type="ECO:0000256" key="1">
    <source>
        <dbReference type="ARBA" id="ARBA00006484"/>
    </source>
</evidence>
<dbReference type="VEuPathDB" id="TriTrypDB:LdCL_340051200"/>
<dbReference type="InterPro" id="IPR029055">
    <property type="entry name" value="Ntn_hydrolases_N"/>
</dbReference>
<sequence>MKNVLLIGACGALGRAVANAFAKGKWSIISVDQAAAVQQGDGCGAVNPASSIEELQQAYKSAVTGLKVDAVINNCCLDELMLRQSLFSSVAAAHVFSTQGEKDGLLLLTGAAAALSPTPGMIGYGTAKSAVHFLCQSIAADPSVLPTDASVLAILPTILDTPGNRSAMPHADRSTWTSLEDVAQQIVEWSNGSRRPASGSLVKISLPLVTAKMASGGSVIAIKYNGGVLMAADTLLSYGYADFQMMTKQVEDNIERQRMYHNVDELSPSEVFSYLHRSIYQKRCDFEPCLCQMVFIGFRDSETFLAGVDDVGTRWEDDCVATGYGAYIALPLLRQALEKNPSGLSRAQAVQILTDCLRVLFYRECRTINKFQMADAASDGVRISEPFDVETNWEYEGFCFEKTAIIR</sequence>
<dbReference type="Gene3D" id="3.60.20.10">
    <property type="entry name" value="Glutamine Phosphoribosylpyrophosphate, subunit 1, domain 1"/>
    <property type="match status" value="1"/>
</dbReference>
<dbReference type="GO" id="GO:0006559">
    <property type="term" value="P:L-phenylalanine catabolic process"/>
    <property type="evidence" value="ECO:0007669"/>
    <property type="project" value="TreeGrafter"/>
</dbReference>
<dbReference type="AlphaFoldDB" id="A0A504XKM9"/>
<evidence type="ECO:0000256" key="3">
    <source>
        <dbReference type="ARBA" id="ARBA00022857"/>
    </source>
</evidence>
<dbReference type="VEuPathDB" id="TriTrypDB:LDHU3_34.6510"/>
<dbReference type="InterPro" id="IPR001353">
    <property type="entry name" value="Proteasome_sua/b"/>
</dbReference>
<dbReference type="GO" id="GO:0005737">
    <property type="term" value="C:cytoplasm"/>
    <property type="evidence" value="ECO:0007669"/>
    <property type="project" value="TreeGrafter"/>
</dbReference>
<keyword evidence="9" id="KW-0647">Proteasome</keyword>
<keyword evidence="5" id="KW-0783">Tetrahydrobiopterin biosynthesis</keyword>